<sequence>MPSLGVARCAFEFGWTAGLSVYELRPSASLTSTEKGICKQNTVESVESMELWQLLLWTGAQASLQQ</sequence>
<keyword evidence="2" id="KW-1185">Reference proteome</keyword>
<proteinExistence type="predicted"/>
<name>A0A9W9UNL9_PENBR</name>
<accession>A0A9W9UNL9</accession>
<protein>
    <submittedName>
        <fullName evidence="1">Uncharacterized protein</fullName>
    </submittedName>
</protein>
<comment type="caution">
    <text evidence="1">The sequence shown here is derived from an EMBL/GenBank/DDBJ whole genome shotgun (WGS) entry which is preliminary data.</text>
</comment>
<dbReference type="AlphaFoldDB" id="A0A9W9UNL9"/>
<organism evidence="1 2">
    <name type="scientific">Penicillium brevicompactum</name>
    <dbReference type="NCBI Taxonomy" id="5074"/>
    <lineage>
        <taxon>Eukaryota</taxon>
        <taxon>Fungi</taxon>
        <taxon>Dikarya</taxon>
        <taxon>Ascomycota</taxon>
        <taxon>Pezizomycotina</taxon>
        <taxon>Eurotiomycetes</taxon>
        <taxon>Eurotiomycetidae</taxon>
        <taxon>Eurotiales</taxon>
        <taxon>Aspergillaceae</taxon>
        <taxon>Penicillium</taxon>
    </lineage>
</organism>
<evidence type="ECO:0000313" key="2">
    <source>
        <dbReference type="Proteomes" id="UP001148299"/>
    </source>
</evidence>
<evidence type="ECO:0000313" key="1">
    <source>
        <dbReference type="EMBL" id="KAJ5346615.1"/>
    </source>
</evidence>
<dbReference type="Proteomes" id="UP001148299">
    <property type="component" value="Unassembled WGS sequence"/>
</dbReference>
<gene>
    <name evidence="1" type="ORF">N7541_009097</name>
</gene>
<reference evidence="1" key="1">
    <citation type="submission" date="2022-12" db="EMBL/GenBank/DDBJ databases">
        <authorList>
            <person name="Petersen C."/>
        </authorList>
    </citation>
    <scope>NUCLEOTIDE SEQUENCE</scope>
    <source>
        <strain evidence="1">IBT 35675</strain>
    </source>
</reference>
<reference evidence="1" key="2">
    <citation type="journal article" date="2023" name="IMA Fungus">
        <title>Comparative genomic study of the Penicillium genus elucidates a diverse pangenome and 15 lateral gene transfer events.</title>
        <authorList>
            <person name="Petersen C."/>
            <person name="Sorensen T."/>
            <person name="Nielsen M.R."/>
            <person name="Sondergaard T.E."/>
            <person name="Sorensen J.L."/>
            <person name="Fitzpatrick D.A."/>
            <person name="Frisvad J.C."/>
            <person name="Nielsen K.L."/>
        </authorList>
    </citation>
    <scope>NUCLEOTIDE SEQUENCE</scope>
    <source>
        <strain evidence="1">IBT 35675</strain>
    </source>
</reference>
<dbReference type="EMBL" id="JAPZBR010000007">
    <property type="protein sequence ID" value="KAJ5346615.1"/>
    <property type="molecule type" value="Genomic_DNA"/>
</dbReference>